<evidence type="ECO:0000256" key="3">
    <source>
        <dbReference type="ARBA" id="ARBA00022650"/>
    </source>
</evidence>
<dbReference type="RefSeq" id="WP_013299810.1">
    <property type="nucleotide sequence ID" value="NC_014414.1"/>
</dbReference>
<dbReference type="InterPro" id="IPR015590">
    <property type="entry name" value="Aldehyde_DH_dom"/>
</dbReference>
<evidence type="ECO:0000256" key="6">
    <source>
        <dbReference type="ARBA" id="ARBA00049024"/>
    </source>
</evidence>
<evidence type="ECO:0000256" key="2">
    <source>
        <dbReference type="ARBA" id="ARBA00022605"/>
    </source>
</evidence>
<dbReference type="EMBL" id="CP002156">
    <property type="protein sequence ID" value="ADM08836.1"/>
    <property type="molecule type" value="Genomic_DNA"/>
</dbReference>
<keyword evidence="5 7" id="KW-0560">Oxidoreductase</keyword>
<comment type="subcellular location">
    <subcellularLocation>
        <location evidence="7">Cytoplasm</location>
    </subcellularLocation>
</comment>
<evidence type="ECO:0000256" key="5">
    <source>
        <dbReference type="ARBA" id="ARBA00023002"/>
    </source>
</evidence>
<keyword evidence="10" id="KW-1185">Reference proteome</keyword>
<dbReference type="InterPro" id="IPR012134">
    <property type="entry name" value="Glu-5-SA_DH"/>
</dbReference>
<dbReference type="SUPFAM" id="SSF53720">
    <property type="entry name" value="ALDH-like"/>
    <property type="match status" value="1"/>
</dbReference>
<keyword evidence="3 7" id="KW-0641">Proline biosynthesis</keyword>
<dbReference type="GO" id="GO:0055129">
    <property type="term" value="P:L-proline biosynthetic process"/>
    <property type="evidence" value="ECO:0007669"/>
    <property type="project" value="UniProtKB-UniRule"/>
</dbReference>
<comment type="pathway">
    <text evidence="1 7">Amino-acid biosynthesis; L-proline biosynthesis; L-glutamate 5-semialdehyde from L-glutamate: step 2/2.</text>
</comment>
<comment type="similarity">
    <text evidence="7">Belongs to the gamma-glutamyl phosphate reductase family.</text>
</comment>
<reference evidence="9 10" key="2">
    <citation type="journal article" date="2011" name="J. Bacteriol.">
        <title>Complete genome sequence of strain HTCC2503T of Parvularcula bermudensis, the type species of the order "Parvularculales" in the class Alphaproteobacteria.</title>
        <authorList>
            <person name="Oh H.M."/>
            <person name="Kang I."/>
            <person name="Vergin K.L."/>
            <person name="Kang D."/>
            <person name="Rhee K.H."/>
            <person name="Giovannoni S.J."/>
            <person name="Cho J.C."/>
        </authorList>
    </citation>
    <scope>NUCLEOTIDE SEQUENCE [LARGE SCALE GENOMIC DNA]</scope>
    <source>
        <strain evidence="10">ATCC BAA-594 / HTCC2503 / KCTC 12087</strain>
    </source>
</reference>
<dbReference type="HAMAP" id="MF_00412">
    <property type="entry name" value="ProA"/>
    <property type="match status" value="1"/>
</dbReference>
<dbReference type="STRING" id="314260.PB2503_03807"/>
<keyword evidence="7" id="KW-0963">Cytoplasm</keyword>
<reference evidence="10" key="1">
    <citation type="submission" date="2010-08" db="EMBL/GenBank/DDBJ databases">
        <title>Genome sequence of Parvularcula bermudensis HTCC2503.</title>
        <authorList>
            <person name="Kang D.-M."/>
            <person name="Oh H.-M."/>
            <person name="Cho J.-C."/>
        </authorList>
    </citation>
    <scope>NUCLEOTIDE SEQUENCE [LARGE SCALE GENOMIC DNA]</scope>
    <source>
        <strain evidence="10">ATCC BAA-594 / HTCC2503 / KCTC 12087</strain>
    </source>
</reference>
<organism evidence="9 10">
    <name type="scientific">Parvularcula bermudensis (strain ATCC BAA-594 / HTCC2503 / KCTC 12087)</name>
    <dbReference type="NCBI Taxonomy" id="314260"/>
    <lineage>
        <taxon>Bacteria</taxon>
        <taxon>Pseudomonadati</taxon>
        <taxon>Pseudomonadota</taxon>
        <taxon>Alphaproteobacteria</taxon>
        <taxon>Parvularculales</taxon>
        <taxon>Parvularculaceae</taxon>
        <taxon>Parvularcula</taxon>
    </lineage>
</organism>
<dbReference type="GO" id="GO:0050661">
    <property type="term" value="F:NADP binding"/>
    <property type="evidence" value="ECO:0007669"/>
    <property type="project" value="InterPro"/>
</dbReference>
<proteinExistence type="inferred from homology"/>
<dbReference type="Proteomes" id="UP000001302">
    <property type="component" value="Chromosome"/>
</dbReference>
<dbReference type="FunFam" id="3.40.309.10:FF:000006">
    <property type="entry name" value="Gamma-glutamyl phosphate reductase"/>
    <property type="match status" value="1"/>
</dbReference>
<comment type="catalytic activity">
    <reaction evidence="6 7">
        <text>L-glutamate 5-semialdehyde + phosphate + NADP(+) = L-glutamyl 5-phosphate + NADPH + H(+)</text>
        <dbReference type="Rhea" id="RHEA:19541"/>
        <dbReference type="ChEBI" id="CHEBI:15378"/>
        <dbReference type="ChEBI" id="CHEBI:43474"/>
        <dbReference type="ChEBI" id="CHEBI:57783"/>
        <dbReference type="ChEBI" id="CHEBI:58066"/>
        <dbReference type="ChEBI" id="CHEBI:58274"/>
        <dbReference type="ChEBI" id="CHEBI:58349"/>
        <dbReference type="EC" id="1.2.1.41"/>
    </reaction>
</comment>
<feature type="domain" description="Aldehyde dehydrogenase" evidence="8">
    <location>
        <begin position="16"/>
        <end position="286"/>
    </location>
</feature>
<dbReference type="InterPro" id="IPR016162">
    <property type="entry name" value="Ald_DH_N"/>
</dbReference>
<keyword evidence="2 7" id="KW-0028">Amino-acid biosynthesis</keyword>
<dbReference type="UniPathway" id="UPA00098">
    <property type="reaction ID" value="UER00360"/>
</dbReference>
<evidence type="ECO:0000256" key="4">
    <source>
        <dbReference type="ARBA" id="ARBA00022857"/>
    </source>
</evidence>
<dbReference type="KEGG" id="pbr:PB2503_03807"/>
<dbReference type="Gene3D" id="3.40.605.10">
    <property type="entry name" value="Aldehyde Dehydrogenase, Chain A, domain 1"/>
    <property type="match status" value="1"/>
</dbReference>
<dbReference type="GO" id="GO:0004350">
    <property type="term" value="F:glutamate-5-semialdehyde dehydrogenase activity"/>
    <property type="evidence" value="ECO:0007669"/>
    <property type="project" value="UniProtKB-UniRule"/>
</dbReference>
<dbReference type="Gene3D" id="3.40.309.10">
    <property type="entry name" value="Aldehyde Dehydrogenase, Chain A, domain 2"/>
    <property type="match status" value="1"/>
</dbReference>
<dbReference type="NCBIfam" id="TIGR00407">
    <property type="entry name" value="proA"/>
    <property type="match status" value="1"/>
</dbReference>
<dbReference type="HOGENOM" id="CLU_030231_0_0_5"/>
<keyword evidence="4 7" id="KW-0521">NADP</keyword>
<dbReference type="InterPro" id="IPR000965">
    <property type="entry name" value="GPR_dom"/>
</dbReference>
<dbReference type="InterPro" id="IPR016163">
    <property type="entry name" value="Ald_DH_C"/>
</dbReference>
<evidence type="ECO:0000313" key="9">
    <source>
        <dbReference type="EMBL" id="ADM08836.1"/>
    </source>
</evidence>
<name>E0TE15_PARBH</name>
<dbReference type="GO" id="GO:0005737">
    <property type="term" value="C:cytoplasm"/>
    <property type="evidence" value="ECO:0007669"/>
    <property type="project" value="UniProtKB-SubCell"/>
</dbReference>
<gene>
    <name evidence="7" type="primary">proA</name>
    <name evidence="9" type="ordered locus">PB2503_03807</name>
</gene>
<evidence type="ECO:0000256" key="7">
    <source>
        <dbReference type="HAMAP-Rule" id="MF_00412"/>
    </source>
</evidence>
<dbReference type="PANTHER" id="PTHR11063">
    <property type="entry name" value="GLUTAMATE SEMIALDEHYDE DEHYDROGENASE"/>
    <property type="match status" value="1"/>
</dbReference>
<evidence type="ECO:0000259" key="8">
    <source>
        <dbReference type="Pfam" id="PF00171"/>
    </source>
</evidence>
<dbReference type="InterPro" id="IPR016161">
    <property type="entry name" value="Ald_DH/histidinol_DH"/>
</dbReference>
<evidence type="ECO:0000313" key="10">
    <source>
        <dbReference type="Proteomes" id="UP000001302"/>
    </source>
</evidence>
<protein>
    <recommendedName>
        <fullName evidence="7">Gamma-glutamyl phosphate reductase</fullName>
        <shortName evidence="7">GPR</shortName>
        <ecNumber evidence="7">1.2.1.41</ecNumber>
    </recommendedName>
    <alternativeName>
        <fullName evidence="7">Glutamate-5-semialdehyde dehydrogenase</fullName>
    </alternativeName>
    <alternativeName>
        <fullName evidence="7">Glutamyl-gamma-semialdehyde dehydrogenase</fullName>
        <shortName evidence="7">GSA dehydrogenase</shortName>
    </alternativeName>
</protein>
<comment type="function">
    <text evidence="7">Catalyzes the NADPH-dependent reduction of L-glutamate 5-phosphate into L-glutamate 5-semialdehyde and phosphate. The product spontaneously undergoes cyclization to form 1-pyrroline-5-carboxylate.</text>
</comment>
<dbReference type="PANTHER" id="PTHR11063:SF8">
    <property type="entry name" value="DELTA-1-PYRROLINE-5-CARBOXYLATE SYNTHASE"/>
    <property type="match status" value="1"/>
</dbReference>
<accession>E0TE15</accession>
<dbReference type="OrthoDB" id="9809970at2"/>
<dbReference type="AlphaFoldDB" id="E0TE15"/>
<dbReference type="PIRSF" id="PIRSF000151">
    <property type="entry name" value="GPR"/>
    <property type="match status" value="1"/>
</dbReference>
<dbReference type="Pfam" id="PF00171">
    <property type="entry name" value="Aldedh"/>
    <property type="match status" value="1"/>
</dbReference>
<dbReference type="EC" id="1.2.1.41" evidence="7"/>
<dbReference type="eggNOG" id="COG0014">
    <property type="taxonomic scope" value="Bacteria"/>
</dbReference>
<sequence length="424" mass="45308">MTETINDLPQVMLEGAKAARAASRTMGTLSAEKRVEALEAIARHLEAAKDDILSENKKDLDAAEDNGLDAPMVDRLRLDDERLGGIIQGVRDVAALDDPVGDVLAEWERPNGLKMSRIRVPLGVIGVIYESRPNVTVDASVLCLKSGNAVMLRPGSDSFHTSRRLVECVRAGLKEAGLPEGAVFMVPTTDRAAVGHLLSGLEGNLDVIVPRGGRSLVERVSQEARVPVIGHLEGICHVYVDKGADLEKAKAIVVNAKLRRTGVCGAAETILIDKARADELVPEIAGALIDAGCEVRGDETAQARHDGIVPATEEDWSTEYLAPIVSMRVVDGVRGAIDHISHYATGHTESILTEDEDTAEAFLREVDSAIIIHNASTQFADGGEFGMGAEIGISTGRIHARGPVGCEQLTTFKYVVRGDGQTRP</sequence>
<dbReference type="NCBIfam" id="NF001221">
    <property type="entry name" value="PRK00197.1"/>
    <property type="match status" value="1"/>
</dbReference>
<evidence type="ECO:0000256" key="1">
    <source>
        <dbReference type="ARBA" id="ARBA00004985"/>
    </source>
</evidence>
<dbReference type="CDD" id="cd07079">
    <property type="entry name" value="ALDH_F18-19_ProA-GPR"/>
    <property type="match status" value="1"/>
</dbReference>